<evidence type="ECO:0000256" key="1">
    <source>
        <dbReference type="SAM" id="Phobius"/>
    </source>
</evidence>
<evidence type="ECO:0000313" key="2">
    <source>
        <dbReference type="EMBL" id="PRZ43744.1"/>
    </source>
</evidence>
<proteinExistence type="predicted"/>
<gene>
    <name evidence="2" type="ORF">CLV47_102435</name>
</gene>
<protein>
    <submittedName>
        <fullName evidence="2">Uncharacterized protein</fullName>
    </submittedName>
</protein>
<sequence length="431" mass="44395">MTDQHSRRDIARWAACGVGVGVSTFAVLRFVSDNRSVVGAVIGLIVAAIAVGAWRSLGPSDSMSRLRHADRRARRTGALAFGCALAISGTAVATSLPKLTIPSASPSVHGANDQAHVGLAEQADTWLKNLLAKAESVQPGSTKHVYSISADNVSVVLLVYDPVSGLCTGFAENAKGEIEPTGSSVDDSVAARTFSIDELQVSSLTSVYQDVLATTKTYPATQDKLDIVSPISGAPPVINVTLGFGTGTEQRIQANATGSIAVPFDPSGTSTAYNVAKSLLVSVGVGSYEPVVGRLVVQGSADGTVPLGESPISATGGILLEVTKAGPEGRPATIYQAPGAFPVVLYKDASTTPADAVFALDDFGPEQMHLAVDDCAKRVGGNDSDMRTVALQMGSTTVNGQDRLAVQIQLGTKPGSYAIYDKAGSLLQIGP</sequence>
<evidence type="ECO:0000313" key="3">
    <source>
        <dbReference type="Proteomes" id="UP000237752"/>
    </source>
</evidence>
<dbReference type="EMBL" id="PVUE01000002">
    <property type="protein sequence ID" value="PRZ43744.1"/>
    <property type="molecule type" value="Genomic_DNA"/>
</dbReference>
<keyword evidence="1" id="KW-0472">Membrane</keyword>
<dbReference type="RefSeq" id="WP_106347863.1">
    <property type="nucleotide sequence ID" value="NZ_PVUE01000002.1"/>
</dbReference>
<feature type="transmembrane region" description="Helical" evidence="1">
    <location>
        <begin position="37"/>
        <end position="57"/>
    </location>
</feature>
<dbReference type="Proteomes" id="UP000237752">
    <property type="component" value="Unassembled WGS sequence"/>
</dbReference>
<reference evidence="2 3" key="1">
    <citation type="submission" date="2018-03" db="EMBL/GenBank/DDBJ databases">
        <title>Genomic Encyclopedia of Archaeal and Bacterial Type Strains, Phase II (KMG-II): from individual species to whole genera.</title>
        <authorList>
            <person name="Goeker M."/>
        </authorList>
    </citation>
    <scope>NUCLEOTIDE SEQUENCE [LARGE SCALE GENOMIC DNA]</scope>
    <source>
        <strain evidence="2 3">DSM 100065</strain>
    </source>
</reference>
<feature type="transmembrane region" description="Helical" evidence="1">
    <location>
        <begin position="12"/>
        <end position="31"/>
    </location>
</feature>
<keyword evidence="1" id="KW-1133">Transmembrane helix</keyword>
<dbReference type="OrthoDB" id="9955524at2"/>
<feature type="transmembrane region" description="Helical" evidence="1">
    <location>
        <begin position="78"/>
        <end position="96"/>
    </location>
</feature>
<name>A0A2T1A5B1_9ACTN</name>
<keyword evidence="1" id="KW-0812">Transmembrane</keyword>
<organism evidence="2 3">
    <name type="scientific">Antricoccus suffuscus</name>
    <dbReference type="NCBI Taxonomy" id="1629062"/>
    <lineage>
        <taxon>Bacteria</taxon>
        <taxon>Bacillati</taxon>
        <taxon>Actinomycetota</taxon>
        <taxon>Actinomycetes</taxon>
        <taxon>Geodermatophilales</taxon>
        <taxon>Antricoccaceae</taxon>
        <taxon>Antricoccus</taxon>
    </lineage>
</organism>
<dbReference type="AlphaFoldDB" id="A0A2T1A5B1"/>
<keyword evidence="3" id="KW-1185">Reference proteome</keyword>
<comment type="caution">
    <text evidence="2">The sequence shown here is derived from an EMBL/GenBank/DDBJ whole genome shotgun (WGS) entry which is preliminary data.</text>
</comment>
<accession>A0A2T1A5B1</accession>